<feature type="compositionally biased region" description="Polar residues" evidence="1">
    <location>
        <begin position="337"/>
        <end position="351"/>
    </location>
</feature>
<evidence type="ECO:0000313" key="2">
    <source>
        <dbReference type="EMBL" id="RUS81210.1"/>
    </source>
</evidence>
<gene>
    <name evidence="2" type="ORF">EGW08_011004</name>
</gene>
<dbReference type="Proteomes" id="UP000271974">
    <property type="component" value="Unassembled WGS sequence"/>
</dbReference>
<feature type="compositionally biased region" description="Polar residues" evidence="1">
    <location>
        <begin position="254"/>
        <end position="274"/>
    </location>
</feature>
<protein>
    <submittedName>
        <fullName evidence="2">Uncharacterized protein</fullName>
    </submittedName>
</protein>
<feature type="compositionally biased region" description="Low complexity" evidence="1">
    <location>
        <begin position="149"/>
        <end position="160"/>
    </location>
</feature>
<accession>A0A433THZ3</accession>
<feature type="compositionally biased region" description="Polar residues" evidence="1">
    <location>
        <begin position="281"/>
        <end position="296"/>
    </location>
</feature>
<evidence type="ECO:0000256" key="1">
    <source>
        <dbReference type="SAM" id="MobiDB-lite"/>
    </source>
</evidence>
<dbReference type="InterPro" id="IPR025574">
    <property type="entry name" value="Nucleoporin_FG_rpt"/>
</dbReference>
<feature type="region of interest" description="Disordered" evidence="1">
    <location>
        <begin position="1"/>
        <end position="69"/>
    </location>
</feature>
<name>A0A433THZ3_ELYCH</name>
<feature type="compositionally biased region" description="Polar residues" evidence="1">
    <location>
        <begin position="234"/>
        <end position="246"/>
    </location>
</feature>
<feature type="compositionally biased region" description="Polar residues" evidence="1">
    <location>
        <begin position="22"/>
        <end position="38"/>
    </location>
</feature>
<feature type="region of interest" description="Disordered" evidence="1">
    <location>
        <begin position="112"/>
        <end position="160"/>
    </location>
</feature>
<dbReference type="AlphaFoldDB" id="A0A433THZ3"/>
<evidence type="ECO:0000313" key="3">
    <source>
        <dbReference type="Proteomes" id="UP000271974"/>
    </source>
</evidence>
<feature type="compositionally biased region" description="Gly residues" evidence="1">
    <location>
        <begin position="50"/>
        <end position="64"/>
    </location>
</feature>
<proteinExistence type="predicted"/>
<dbReference type="GO" id="GO:0005643">
    <property type="term" value="C:nuclear pore"/>
    <property type="evidence" value="ECO:0007669"/>
    <property type="project" value="UniProtKB-ARBA"/>
</dbReference>
<keyword evidence="3" id="KW-1185">Reference proteome</keyword>
<feature type="compositionally biased region" description="Polar residues" evidence="1">
    <location>
        <begin position="205"/>
        <end position="214"/>
    </location>
</feature>
<sequence length="384" mass="37489">MTMDLKQKLVTFVEEGRRKKTMQPTSSGFGAAAQTSAGSGLFGRTSQPSGGSGSVQGSLFGGSSGNSSTANSVFSNNKFGVLASGSTFGESTGGGSGGSLFGKPISNSGGAGGGSLFGSGNQNNNQLTSLLGAAPTASPGMFPTQGSQPSPGLFSSGAAASGQSSAPNVFGYSARQTAPNLFGASSNPAMAPAGSSNGLFGKQGATPTAQTSLLGQGPTGLGQVPSLFGKQIPGGNTQTSLLSTPPSLFGTPATGATPSSQTSLLGPAPTSQSPFFGGKGNNSVFGGTQGQSTPQGAPNLFGKPSPGFGGVLAPHAQPGGNNSGPGLFGKGGPHLGSDNTSDESSTLFTPLSDLTESEKAAFEAKAFTLGKIPIRPPPKELVNV</sequence>
<reference evidence="2 3" key="1">
    <citation type="submission" date="2019-01" db="EMBL/GenBank/DDBJ databases">
        <title>A draft genome assembly of the solar-powered sea slug Elysia chlorotica.</title>
        <authorList>
            <person name="Cai H."/>
            <person name="Li Q."/>
            <person name="Fang X."/>
            <person name="Li J."/>
            <person name="Curtis N.E."/>
            <person name="Altenburger A."/>
            <person name="Shibata T."/>
            <person name="Feng M."/>
            <person name="Maeda T."/>
            <person name="Schwartz J.A."/>
            <person name="Shigenobu S."/>
            <person name="Lundholm N."/>
            <person name="Nishiyama T."/>
            <person name="Yang H."/>
            <person name="Hasebe M."/>
            <person name="Li S."/>
            <person name="Pierce S.K."/>
            <person name="Wang J."/>
        </authorList>
    </citation>
    <scope>NUCLEOTIDE SEQUENCE [LARGE SCALE GENOMIC DNA]</scope>
    <source>
        <strain evidence="2">EC2010</strain>
        <tissue evidence="2">Whole organism of an adult</tissue>
    </source>
</reference>
<dbReference type="EMBL" id="RQTK01000349">
    <property type="protein sequence ID" value="RUS81210.1"/>
    <property type="molecule type" value="Genomic_DNA"/>
</dbReference>
<dbReference type="OrthoDB" id="20729at2759"/>
<feature type="region of interest" description="Disordered" evidence="1">
    <location>
        <begin position="193"/>
        <end position="351"/>
    </location>
</feature>
<dbReference type="Pfam" id="PF13634">
    <property type="entry name" value="Nucleoporin_FG"/>
    <property type="match status" value="2"/>
</dbReference>
<comment type="caution">
    <text evidence="2">The sequence shown here is derived from an EMBL/GenBank/DDBJ whole genome shotgun (WGS) entry which is preliminary data.</text>
</comment>
<dbReference type="STRING" id="188477.A0A433THZ3"/>
<feature type="compositionally biased region" description="Gly residues" evidence="1">
    <location>
        <begin position="321"/>
        <end position="334"/>
    </location>
</feature>
<organism evidence="2 3">
    <name type="scientific">Elysia chlorotica</name>
    <name type="common">Eastern emerald elysia</name>
    <name type="synonym">Sea slug</name>
    <dbReference type="NCBI Taxonomy" id="188477"/>
    <lineage>
        <taxon>Eukaryota</taxon>
        <taxon>Metazoa</taxon>
        <taxon>Spiralia</taxon>
        <taxon>Lophotrochozoa</taxon>
        <taxon>Mollusca</taxon>
        <taxon>Gastropoda</taxon>
        <taxon>Heterobranchia</taxon>
        <taxon>Euthyneura</taxon>
        <taxon>Panpulmonata</taxon>
        <taxon>Sacoglossa</taxon>
        <taxon>Placobranchoidea</taxon>
        <taxon>Plakobranchidae</taxon>
        <taxon>Elysia</taxon>
    </lineage>
</organism>